<protein>
    <submittedName>
        <fullName evidence="1">Uncharacterized protein</fullName>
    </submittedName>
</protein>
<dbReference type="AlphaFoldDB" id="A7E7R7"/>
<name>A7E7R7_SCLS1</name>
<dbReference type="Proteomes" id="UP000001312">
    <property type="component" value="Unassembled WGS sequence"/>
</dbReference>
<keyword evidence="2" id="KW-1185">Reference proteome</keyword>
<accession>A7E7R7</accession>
<organism evidence="1 2">
    <name type="scientific">Sclerotinia sclerotiorum (strain ATCC 18683 / 1980 / Ss-1)</name>
    <name type="common">White mold</name>
    <name type="synonym">Whetzelinia sclerotiorum</name>
    <dbReference type="NCBI Taxonomy" id="665079"/>
    <lineage>
        <taxon>Eukaryota</taxon>
        <taxon>Fungi</taxon>
        <taxon>Dikarya</taxon>
        <taxon>Ascomycota</taxon>
        <taxon>Pezizomycotina</taxon>
        <taxon>Leotiomycetes</taxon>
        <taxon>Helotiales</taxon>
        <taxon>Sclerotiniaceae</taxon>
        <taxon>Sclerotinia</taxon>
    </lineage>
</organism>
<evidence type="ECO:0000313" key="1">
    <source>
        <dbReference type="EMBL" id="EDN96419.1"/>
    </source>
</evidence>
<dbReference type="InParanoid" id="A7E7R7"/>
<proteinExistence type="predicted"/>
<dbReference type="KEGG" id="ssl:SS1G_01345"/>
<dbReference type="RefSeq" id="XP_001597151.1">
    <property type="nucleotide sequence ID" value="XM_001597101.1"/>
</dbReference>
<sequence length="46" mass="4951">MLFTKQVATNTSGFFNGTLDYAVDLCKLSPTTTTGAPTTTTTTMHY</sequence>
<dbReference type="EMBL" id="CH476622">
    <property type="protein sequence ID" value="EDN96419.1"/>
    <property type="molecule type" value="Genomic_DNA"/>
</dbReference>
<gene>
    <name evidence="1" type="ORF">SS1G_01345</name>
</gene>
<dbReference type="GeneID" id="5494076"/>
<evidence type="ECO:0000313" key="2">
    <source>
        <dbReference type="Proteomes" id="UP000001312"/>
    </source>
</evidence>
<dbReference type="HOGENOM" id="CLU_3191589_0_0_1"/>
<reference evidence="2" key="1">
    <citation type="journal article" date="2011" name="PLoS Genet.">
        <title>Genomic analysis of the necrotrophic fungal pathogens Sclerotinia sclerotiorum and Botrytis cinerea.</title>
        <authorList>
            <person name="Amselem J."/>
            <person name="Cuomo C.A."/>
            <person name="van Kan J.A."/>
            <person name="Viaud M."/>
            <person name="Benito E.P."/>
            <person name="Couloux A."/>
            <person name="Coutinho P.M."/>
            <person name="de Vries R.P."/>
            <person name="Dyer P.S."/>
            <person name="Fillinger S."/>
            <person name="Fournier E."/>
            <person name="Gout L."/>
            <person name="Hahn M."/>
            <person name="Kohn L."/>
            <person name="Lapalu N."/>
            <person name="Plummer K.M."/>
            <person name="Pradier J.M."/>
            <person name="Quevillon E."/>
            <person name="Sharon A."/>
            <person name="Simon A."/>
            <person name="ten Have A."/>
            <person name="Tudzynski B."/>
            <person name="Tudzynski P."/>
            <person name="Wincker P."/>
            <person name="Andrew M."/>
            <person name="Anthouard V."/>
            <person name="Beever R.E."/>
            <person name="Beffa R."/>
            <person name="Benoit I."/>
            <person name="Bouzid O."/>
            <person name="Brault B."/>
            <person name="Chen Z."/>
            <person name="Choquer M."/>
            <person name="Collemare J."/>
            <person name="Cotton P."/>
            <person name="Danchin E.G."/>
            <person name="Da Silva C."/>
            <person name="Gautier A."/>
            <person name="Giraud C."/>
            <person name="Giraud T."/>
            <person name="Gonzalez C."/>
            <person name="Grossetete S."/>
            <person name="Guldener U."/>
            <person name="Henrissat B."/>
            <person name="Howlett B.J."/>
            <person name="Kodira C."/>
            <person name="Kretschmer M."/>
            <person name="Lappartient A."/>
            <person name="Leroch M."/>
            <person name="Levis C."/>
            <person name="Mauceli E."/>
            <person name="Neuveglise C."/>
            <person name="Oeser B."/>
            <person name="Pearson M."/>
            <person name="Poulain J."/>
            <person name="Poussereau N."/>
            <person name="Quesneville H."/>
            <person name="Rascle C."/>
            <person name="Schumacher J."/>
            <person name="Segurens B."/>
            <person name="Sexton A."/>
            <person name="Silva E."/>
            <person name="Sirven C."/>
            <person name="Soanes D.M."/>
            <person name="Talbot N.J."/>
            <person name="Templeton M."/>
            <person name="Yandava C."/>
            <person name="Yarden O."/>
            <person name="Zeng Q."/>
            <person name="Rollins J.A."/>
            <person name="Lebrun M.H."/>
            <person name="Dickman M."/>
        </authorList>
    </citation>
    <scope>NUCLEOTIDE SEQUENCE [LARGE SCALE GENOMIC DNA]</scope>
    <source>
        <strain evidence="2">ATCC 18683 / 1980 / Ss-1</strain>
    </source>
</reference>